<evidence type="ECO:0000313" key="6">
    <source>
        <dbReference type="EMBL" id="ABK72107.1"/>
    </source>
</evidence>
<dbReference type="Pfam" id="PF01425">
    <property type="entry name" value="Amidase"/>
    <property type="match status" value="1"/>
</dbReference>
<dbReference type="EC" id="3.5.1.4" evidence="3"/>
<dbReference type="PANTHER" id="PTHR11895">
    <property type="entry name" value="TRANSAMIDASE"/>
    <property type="match status" value="1"/>
</dbReference>
<feature type="region of interest" description="Disordered" evidence="4">
    <location>
        <begin position="480"/>
        <end position="518"/>
    </location>
</feature>
<dbReference type="eggNOG" id="COG0154">
    <property type="taxonomic scope" value="Bacteria"/>
</dbReference>
<feature type="compositionally biased region" description="Basic and acidic residues" evidence="4">
    <location>
        <begin position="497"/>
        <end position="513"/>
    </location>
</feature>
<proteinExistence type="inferred from homology"/>
<dbReference type="SUPFAM" id="SSF75304">
    <property type="entry name" value="Amidase signature (AS) enzymes"/>
    <property type="match status" value="1"/>
</dbReference>
<feature type="domain" description="Amidase" evidence="5">
    <location>
        <begin position="31"/>
        <end position="455"/>
    </location>
</feature>
<dbReference type="InterPro" id="IPR000120">
    <property type="entry name" value="Amidase"/>
</dbReference>
<dbReference type="InterPro" id="IPR036928">
    <property type="entry name" value="AS_sf"/>
</dbReference>
<sequence>MMGKSTACESTFPTLTNQLYQLASGAVTSDELVRRSLHAINASQSTLNAFRVVLTEQALADAAKADRDRAAGKQLPLLGVPIAVKDDVDIAGVPTRFGTEGDGRVAEADSEVARRLRAAGAVIVGKTNTCELGQWHFTSGPGFGHTRNPWSRKHTPGGSSGGSAAAVAAGLVTAAIGSDGAGSVRIPAAWTHLVGIKPQRGRISTWPQPEAFNGVTVHGVLARTVVDAALVLDAASGNADGDLHKPAPIQASDYVGVAPGPLRIAMSTKIPFTGVRAKIHPEILAALQTIADHLGELGHTVKAKDPNYSLRMSWDFLSRSTAGLLDWDDRLDTAGHGVVYDHRTVANMRIGRLLSQNVLRKARAHEAAVQRRMSWIFNLVDVIIAPTTAQPPPPVHECDRLGWLATERKAIAACPLTWAWNLLGWPSINVPAGFTSDGLPIGVQLMGPAESEPLLISLAAELEAITGWAAREPEVWWNTPEGRGLPPVSEITQRVPAPEDEKPAVETTDKPSEPVDDVSQAVAAVNALR</sequence>
<dbReference type="AlphaFoldDB" id="A0R0S6"/>
<dbReference type="PROSITE" id="PS00571">
    <property type="entry name" value="AMIDASES"/>
    <property type="match status" value="1"/>
</dbReference>
<accession>A0R0S6</accession>
<dbReference type="NCBIfam" id="NF004717">
    <property type="entry name" value="PRK06061.1"/>
    <property type="match status" value="1"/>
</dbReference>
<comment type="similarity">
    <text evidence="2">Belongs to the amidase family.</text>
</comment>
<dbReference type="PATRIC" id="fig|246196.19.peg.4398"/>
<evidence type="ECO:0000256" key="3">
    <source>
        <dbReference type="ARBA" id="ARBA00012922"/>
    </source>
</evidence>
<evidence type="ECO:0000259" key="5">
    <source>
        <dbReference type="Pfam" id="PF01425"/>
    </source>
</evidence>
<dbReference type="Gene3D" id="3.90.1300.10">
    <property type="entry name" value="Amidase signature (AS) domain"/>
    <property type="match status" value="1"/>
</dbReference>
<protein>
    <recommendedName>
        <fullName evidence="3">amidase</fullName>
        <ecNumber evidence="3">3.5.1.4</ecNumber>
    </recommendedName>
</protein>
<dbReference type="PaxDb" id="246196-MSMEI_4381"/>
<keyword evidence="7" id="KW-1185">Reference proteome</keyword>
<dbReference type="GO" id="GO:0004040">
    <property type="term" value="F:amidase activity"/>
    <property type="evidence" value="ECO:0007669"/>
    <property type="project" value="UniProtKB-EC"/>
</dbReference>
<reference evidence="6 7" key="1">
    <citation type="submission" date="2006-10" db="EMBL/GenBank/DDBJ databases">
        <authorList>
            <person name="Fleischmann R.D."/>
            <person name="Dodson R.J."/>
            <person name="Haft D.H."/>
            <person name="Merkel J.S."/>
            <person name="Nelson W.C."/>
            <person name="Fraser C.M."/>
        </authorList>
    </citation>
    <scope>NUCLEOTIDE SEQUENCE [LARGE SCALE GENOMIC DNA]</scope>
    <source>
        <strain evidence="7">ATCC 700084 / mc(2)155</strain>
    </source>
</reference>
<name>A0R0S6_MYCS2</name>
<dbReference type="EMBL" id="CP000480">
    <property type="protein sequence ID" value="ABK72107.1"/>
    <property type="molecule type" value="Genomic_DNA"/>
</dbReference>
<evidence type="ECO:0000313" key="7">
    <source>
        <dbReference type="Proteomes" id="UP000000757"/>
    </source>
</evidence>
<dbReference type="InterPro" id="IPR020556">
    <property type="entry name" value="Amidase_CS"/>
</dbReference>
<evidence type="ECO:0000256" key="1">
    <source>
        <dbReference type="ARBA" id="ARBA00001311"/>
    </source>
</evidence>
<organism evidence="6 7">
    <name type="scientific">Mycolicibacterium smegmatis (strain ATCC 700084 / mc(2)155)</name>
    <name type="common">Mycobacterium smegmatis</name>
    <dbReference type="NCBI Taxonomy" id="246196"/>
    <lineage>
        <taxon>Bacteria</taxon>
        <taxon>Bacillati</taxon>
        <taxon>Actinomycetota</taxon>
        <taxon>Actinomycetes</taxon>
        <taxon>Mycobacteriales</taxon>
        <taxon>Mycobacteriaceae</taxon>
        <taxon>Mycolicibacterium</taxon>
    </lineage>
</organism>
<dbReference type="InterPro" id="IPR023631">
    <property type="entry name" value="Amidase_dom"/>
</dbReference>
<gene>
    <name evidence="6" type="ordered locus">MSMEG_4492</name>
</gene>
<dbReference type="PANTHER" id="PTHR11895:SF7">
    <property type="entry name" value="GLUTAMYL-TRNA(GLN) AMIDOTRANSFERASE SUBUNIT A, MITOCHONDRIAL"/>
    <property type="match status" value="1"/>
</dbReference>
<comment type="catalytic activity">
    <reaction evidence="1">
        <text>a monocarboxylic acid amide + H2O = a monocarboxylate + NH4(+)</text>
        <dbReference type="Rhea" id="RHEA:12020"/>
        <dbReference type="ChEBI" id="CHEBI:15377"/>
        <dbReference type="ChEBI" id="CHEBI:28938"/>
        <dbReference type="ChEBI" id="CHEBI:35757"/>
        <dbReference type="ChEBI" id="CHEBI:83628"/>
        <dbReference type="EC" id="3.5.1.4"/>
    </reaction>
</comment>
<evidence type="ECO:0000256" key="2">
    <source>
        <dbReference type="ARBA" id="ARBA00009199"/>
    </source>
</evidence>
<dbReference type="Proteomes" id="UP000000757">
    <property type="component" value="Chromosome"/>
</dbReference>
<dbReference type="KEGG" id="msm:MSMEG_4492"/>
<evidence type="ECO:0000256" key="4">
    <source>
        <dbReference type="SAM" id="MobiDB-lite"/>
    </source>
</evidence>
<dbReference type="STRING" id="246196.MSMEG_4492"/>
<dbReference type="OrthoDB" id="5175573at2"/>